<evidence type="ECO:0000313" key="4">
    <source>
        <dbReference type="Proteomes" id="UP000317778"/>
    </source>
</evidence>
<dbReference type="EMBL" id="NJBO01000031">
    <property type="protein sequence ID" value="TKJ37647.1"/>
    <property type="molecule type" value="Genomic_DNA"/>
</dbReference>
<feature type="domain" description="Response regulatory" evidence="2">
    <location>
        <begin position="4"/>
        <end position="138"/>
    </location>
</feature>
<sequence>MAKKILWVEDERYQVDAYMRSLKRRGYEIDFFETPWEVLEYVEEERNRDFSLIIIDLMLPVGEFSKEETQNGLATGVILLLALRRWMANLPCIYFTNIPMSTIAGENVYRLATHVDKTVWLQKGISSDELIGVVRKLIGEGGES</sequence>
<dbReference type="SUPFAM" id="SSF52172">
    <property type="entry name" value="CheY-like"/>
    <property type="match status" value="1"/>
</dbReference>
<feature type="modified residue" description="4-aspartylphosphate" evidence="1">
    <location>
        <position position="56"/>
    </location>
</feature>
<dbReference type="Gene3D" id="3.40.50.2300">
    <property type="match status" value="1"/>
</dbReference>
<reference evidence="3 4" key="1">
    <citation type="submission" date="2017-06" db="EMBL/GenBank/DDBJ databases">
        <title>Novel microbial phyla capable of carbon fixation and sulfur reduction in deep-sea sediments.</title>
        <authorList>
            <person name="Huang J."/>
            <person name="Baker B."/>
            <person name="Wang Y."/>
        </authorList>
    </citation>
    <scope>NUCLEOTIDE SEQUENCE [LARGE SCALE GENOMIC DNA]</scope>
    <source>
        <strain evidence="3">B3_TA06</strain>
    </source>
</reference>
<dbReference type="InterPro" id="IPR001789">
    <property type="entry name" value="Sig_transdc_resp-reg_receiver"/>
</dbReference>
<keyword evidence="1" id="KW-0597">Phosphoprotein</keyword>
<evidence type="ECO:0000256" key="1">
    <source>
        <dbReference type="PROSITE-ProRule" id="PRU00169"/>
    </source>
</evidence>
<gene>
    <name evidence="3" type="ORF">CEE36_11015</name>
</gene>
<dbReference type="PROSITE" id="PS50110">
    <property type="entry name" value="RESPONSE_REGULATORY"/>
    <property type="match status" value="1"/>
</dbReference>
<organism evidence="3 4">
    <name type="scientific">candidate division TA06 bacterium B3_TA06</name>
    <dbReference type="NCBI Taxonomy" id="2012487"/>
    <lineage>
        <taxon>Bacteria</taxon>
        <taxon>Bacteria division TA06</taxon>
    </lineage>
</organism>
<dbReference type="AlphaFoldDB" id="A0A532US63"/>
<proteinExistence type="predicted"/>
<evidence type="ECO:0000259" key="2">
    <source>
        <dbReference type="PROSITE" id="PS50110"/>
    </source>
</evidence>
<evidence type="ECO:0000313" key="3">
    <source>
        <dbReference type="EMBL" id="TKJ37647.1"/>
    </source>
</evidence>
<comment type="caution">
    <text evidence="3">The sequence shown here is derived from an EMBL/GenBank/DDBJ whole genome shotgun (WGS) entry which is preliminary data.</text>
</comment>
<dbReference type="Proteomes" id="UP000317778">
    <property type="component" value="Unassembled WGS sequence"/>
</dbReference>
<name>A0A532US63_UNCT6</name>
<dbReference type="InterPro" id="IPR011006">
    <property type="entry name" value="CheY-like_superfamily"/>
</dbReference>
<dbReference type="GO" id="GO:0000160">
    <property type="term" value="P:phosphorelay signal transduction system"/>
    <property type="evidence" value="ECO:0007669"/>
    <property type="project" value="InterPro"/>
</dbReference>
<protein>
    <recommendedName>
        <fullName evidence="2">Response regulatory domain-containing protein</fullName>
    </recommendedName>
</protein>
<accession>A0A532US63</accession>